<keyword evidence="12" id="KW-1185">Reference proteome</keyword>
<evidence type="ECO:0000256" key="5">
    <source>
        <dbReference type="ARBA" id="ARBA00015486"/>
    </source>
</evidence>
<reference evidence="11 12" key="1">
    <citation type="journal article" date="2018" name="Elife">
        <title>Discovery and characterization of a prevalent human gut bacterial enzyme sufficient for the inactivation of a family of plant toxins.</title>
        <authorList>
            <person name="Koppel N."/>
            <person name="Bisanz J.E."/>
            <person name="Pandelia M.E."/>
            <person name="Turnbaugh P.J."/>
            <person name="Balskus E.P."/>
        </authorList>
    </citation>
    <scope>NUCLEOTIDE SEQUENCE [LARGE SCALE GENOMIC DNA]</scope>
    <source>
        <strain evidence="12">anaerobia AP69FAA</strain>
    </source>
</reference>
<sequence length="380" mass="38519">MAEATETALVCIREEVERAFSLAPGAVLEAALSRIAPADECARAAAYAAWDSIAHPLGGLGDFEDAVACIAAAQGSAEVAEFPRALAVFFSDNGVVAEGVSQSGQDVTRAVARNMCEGATSACRMAAFAGAEVVPVDVGMARGIEDARMVRANVRRGSGNIAHGPAMSRDGAVRAIEVGIAVACGLARAGVRLLAAGEMGIGNTTTSAAVAAVLLRADARSLVGRGAGLSDASLARKRDVVERAIDANSPDPADPIDVLSKVGGFDIAAMCGFYLGAAASKAPALLDGVISCTAALCAARLCPNALGYLVGTHASSEPASQELLRELGIKAPLDAGMHLGEGAGAMAYLPLLDSALRVYRDGKTFTATGMAAYEHFEAGK</sequence>
<dbReference type="Gene3D" id="3.40.50.10210">
    <property type="match status" value="1"/>
</dbReference>
<dbReference type="AlphaFoldDB" id="A0A369LD06"/>
<evidence type="ECO:0000256" key="6">
    <source>
        <dbReference type="ARBA" id="ARBA00022573"/>
    </source>
</evidence>
<evidence type="ECO:0000256" key="7">
    <source>
        <dbReference type="ARBA" id="ARBA00022676"/>
    </source>
</evidence>
<evidence type="ECO:0000313" key="11">
    <source>
        <dbReference type="EMBL" id="RDB57521.1"/>
    </source>
</evidence>
<evidence type="ECO:0000256" key="9">
    <source>
        <dbReference type="ARBA" id="ARBA00047340"/>
    </source>
</evidence>
<proteinExistence type="inferred from homology"/>
<keyword evidence="6" id="KW-0169">Cobalamin biosynthesis</keyword>
<dbReference type="Gene3D" id="1.10.1610.10">
    <property type="match status" value="1"/>
</dbReference>
<dbReference type="PANTHER" id="PTHR43463:SF1">
    <property type="entry name" value="NICOTINATE-NUCLEOTIDE--DIMETHYLBENZIMIDAZOLE PHOSPHORIBOSYLTRANSFERASE"/>
    <property type="match status" value="1"/>
</dbReference>
<comment type="catalytic activity">
    <reaction evidence="9">
        <text>5,6-dimethylbenzimidazole + nicotinate beta-D-ribonucleotide = alpha-ribazole 5'-phosphate + nicotinate + H(+)</text>
        <dbReference type="Rhea" id="RHEA:11196"/>
        <dbReference type="ChEBI" id="CHEBI:15378"/>
        <dbReference type="ChEBI" id="CHEBI:15890"/>
        <dbReference type="ChEBI" id="CHEBI:32544"/>
        <dbReference type="ChEBI" id="CHEBI:57502"/>
        <dbReference type="ChEBI" id="CHEBI:57918"/>
        <dbReference type="EC" id="2.4.2.21"/>
    </reaction>
</comment>
<keyword evidence="8 11" id="KW-0808">Transferase</keyword>
<evidence type="ECO:0000313" key="12">
    <source>
        <dbReference type="Proteomes" id="UP000253792"/>
    </source>
</evidence>
<dbReference type="Proteomes" id="UP000253792">
    <property type="component" value="Unassembled WGS sequence"/>
</dbReference>
<comment type="pathway">
    <text evidence="2">Nucleoside biosynthesis; alpha-ribazole biosynthesis; alpha-ribazole from 5,6-dimethylbenzimidazole: step 1/2.</text>
</comment>
<dbReference type="EC" id="2.4.2.21" evidence="4 10"/>
<dbReference type="PANTHER" id="PTHR43463">
    <property type="entry name" value="NICOTINATE-NUCLEOTIDE--DIMETHYLBENZIMIDAZOLE PHOSPHORIBOSYLTRANSFERASE"/>
    <property type="match status" value="1"/>
</dbReference>
<dbReference type="FunFam" id="3.40.50.10210:FF:000001">
    <property type="entry name" value="Nicotinate-nucleotide--dimethylbenzimidazole phosphoribosyltransferase"/>
    <property type="match status" value="1"/>
</dbReference>
<dbReference type="SUPFAM" id="SSF52733">
    <property type="entry name" value="Nicotinate mononucleotide:5,6-dimethylbenzimidazole phosphoribosyltransferase (CobT)"/>
    <property type="match status" value="1"/>
</dbReference>
<dbReference type="RefSeq" id="WP_114620011.1">
    <property type="nucleotide sequence ID" value="NZ_PPTP01000001.1"/>
</dbReference>
<dbReference type="InterPro" id="IPR023195">
    <property type="entry name" value="Nict_dMeBzImd_PRibTrfase_N"/>
</dbReference>
<dbReference type="NCBIfam" id="TIGR03160">
    <property type="entry name" value="cobT_DBIPRT"/>
    <property type="match status" value="1"/>
</dbReference>
<keyword evidence="7 11" id="KW-0328">Glycosyltransferase</keyword>
<dbReference type="InterPro" id="IPR036087">
    <property type="entry name" value="Nict_dMeBzImd_PRibTrfase_sf"/>
</dbReference>
<comment type="function">
    <text evidence="1">Catalyzes the synthesis of alpha-ribazole-5'-phosphate from nicotinate mononucleotide (NAMN) and 5,6-dimethylbenzimidazole (DMB).</text>
</comment>
<evidence type="ECO:0000256" key="8">
    <source>
        <dbReference type="ARBA" id="ARBA00022679"/>
    </source>
</evidence>
<dbReference type="InterPro" id="IPR017846">
    <property type="entry name" value="Nict_dMeBzImd_PRibTrfase_bact"/>
</dbReference>
<evidence type="ECO:0000256" key="3">
    <source>
        <dbReference type="ARBA" id="ARBA00007110"/>
    </source>
</evidence>
<dbReference type="GO" id="GO:0009236">
    <property type="term" value="P:cobalamin biosynthetic process"/>
    <property type="evidence" value="ECO:0007669"/>
    <property type="project" value="UniProtKB-UniRule"/>
</dbReference>
<organism evidence="11 12">
    <name type="scientific">Senegalimassilia anaerobia</name>
    <dbReference type="NCBI Taxonomy" id="1473216"/>
    <lineage>
        <taxon>Bacteria</taxon>
        <taxon>Bacillati</taxon>
        <taxon>Actinomycetota</taxon>
        <taxon>Coriobacteriia</taxon>
        <taxon>Coriobacteriales</taxon>
        <taxon>Coriobacteriaceae</taxon>
        <taxon>Senegalimassilia</taxon>
    </lineage>
</organism>
<name>A0A369LD06_9ACTN</name>
<accession>A0A369LD06</accession>
<dbReference type="OrthoDB" id="9773807at2"/>
<dbReference type="STRING" id="1034345.GCA_000236865_01322"/>
<evidence type="ECO:0000256" key="10">
    <source>
        <dbReference type="NCBIfam" id="TIGR03160"/>
    </source>
</evidence>
<gene>
    <name evidence="11" type="primary">cobT</name>
    <name evidence="11" type="ORF">C1880_01505</name>
</gene>
<dbReference type="InterPro" id="IPR003200">
    <property type="entry name" value="Nict_dMeBzImd_PRibTrfase"/>
</dbReference>
<comment type="caution">
    <text evidence="11">The sequence shown here is derived from an EMBL/GenBank/DDBJ whole genome shotgun (WGS) entry which is preliminary data.</text>
</comment>
<dbReference type="Pfam" id="PF02277">
    <property type="entry name" value="DBI_PRT"/>
    <property type="match status" value="1"/>
</dbReference>
<evidence type="ECO:0000256" key="2">
    <source>
        <dbReference type="ARBA" id="ARBA00005049"/>
    </source>
</evidence>
<dbReference type="NCBIfam" id="NF000996">
    <property type="entry name" value="PRK00105.1"/>
    <property type="match status" value="1"/>
</dbReference>
<comment type="similarity">
    <text evidence="3">Belongs to the CobT family.</text>
</comment>
<evidence type="ECO:0000256" key="1">
    <source>
        <dbReference type="ARBA" id="ARBA00002197"/>
    </source>
</evidence>
<evidence type="ECO:0000256" key="4">
    <source>
        <dbReference type="ARBA" id="ARBA00011991"/>
    </source>
</evidence>
<dbReference type="UniPathway" id="UPA00061">
    <property type="reaction ID" value="UER00516"/>
</dbReference>
<dbReference type="EMBL" id="PPTP01000001">
    <property type="protein sequence ID" value="RDB57521.1"/>
    <property type="molecule type" value="Genomic_DNA"/>
</dbReference>
<dbReference type="GO" id="GO:0008939">
    <property type="term" value="F:nicotinate-nucleotide-dimethylbenzimidazole phosphoribosyltransferase activity"/>
    <property type="evidence" value="ECO:0007669"/>
    <property type="project" value="UniProtKB-UniRule"/>
</dbReference>
<dbReference type="CDD" id="cd02439">
    <property type="entry name" value="DMB-PRT_CobT"/>
    <property type="match status" value="1"/>
</dbReference>
<protein>
    <recommendedName>
        <fullName evidence="5 10">Nicotinate-nucleotide--dimethylbenzimidazole phosphoribosyltransferase</fullName>
        <ecNumber evidence="4 10">2.4.2.21</ecNumber>
    </recommendedName>
</protein>